<organism evidence="1 2">
    <name type="scientific">Paenibacillus yonginensis</name>
    <dbReference type="NCBI Taxonomy" id="1462996"/>
    <lineage>
        <taxon>Bacteria</taxon>
        <taxon>Bacillati</taxon>
        <taxon>Bacillota</taxon>
        <taxon>Bacilli</taxon>
        <taxon>Bacillales</taxon>
        <taxon>Paenibacillaceae</taxon>
        <taxon>Paenibacillus</taxon>
    </lineage>
</organism>
<dbReference type="EMBL" id="CP014167">
    <property type="protein sequence ID" value="ANS73692.1"/>
    <property type="molecule type" value="Genomic_DNA"/>
</dbReference>
<dbReference type="RefSeq" id="WP_068694280.1">
    <property type="nucleotide sequence ID" value="NZ_CP014167.1"/>
</dbReference>
<evidence type="ECO:0008006" key="3">
    <source>
        <dbReference type="Google" id="ProtNLM"/>
    </source>
</evidence>
<reference evidence="1 2" key="1">
    <citation type="submission" date="2016-01" db="EMBL/GenBank/DDBJ databases">
        <title>Complete Genome Sequence of Paenibacillus yonginensis DCY84, a novel Plant Growth-Promoting Bacteria with Elicitation of Induced Systemic Resistance.</title>
        <authorList>
            <person name="Kim Y.J."/>
            <person name="Yang D.C."/>
            <person name="Sukweenadhi J."/>
        </authorList>
    </citation>
    <scope>NUCLEOTIDE SEQUENCE [LARGE SCALE GENOMIC DNA]</scope>
    <source>
        <strain evidence="1 2">DCY84</strain>
    </source>
</reference>
<evidence type="ECO:0000313" key="2">
    <source>
        <dbReference type="Proteomes" id="UP000092573"/>
    </source>
</evidence>
<evidence type="ECO:0000313" key="1">
    <source>
        <dbReference type="EMBL" id="ANS73692.1"/>
    </source>
</evidence>
<dbReference type="InterPro" id="IPR014923">
    <property type="entry name" value="DUF1802"/>
</dbReference>
<dbReference type="OrthoDB" id="9808776at2"/>
<dbReference type="AlphaFoldDB" id="A0A1B1MWX7"/>
<sequence>MGEHTIALKEWASTISALLEGEQLILLRKGGIHEETRHFETRSDSFYLYPTYEHQRRELLKPEVRHYVDDSLRELESPGLLTGQTYLYAWAEVADDFLVTSEQELSRLYDFHMWEANFAEERLRWKRQDPLHVLLLRVHRLNRPLHVPALPEYGGCKSWIELQELPRPDKDNLTPVLSLTEFAEKARVLRRALRSS</sequence>
<dbReference type="STRING" id="1462996.AWM70_03150"/>
<accession>A0A1B1MWX7</accession>
<protein>
    <recommendedName>
        <fullName evidence="3">DUF1802 domain-containing protein</fullName>
    </recommendedName>
</protein>
<name>A0A1B1MWX7_9BACL</name>
<dbReference type="KEGG" id="pyg:AWM70_03150"/>
<gene>
    <name evidence="1" type="ORF">AWM70_03150</name>
</gene>
<dbReference type="Proteomes" id="UP000092573">
    <property type="component" value="Chromosome"/>
</dbReference>
<keyword evidence="2" id="KW-1185">Reference proteome</keyword>
<dbReference type="Pfam" id="PF08819">
    <property type="entry name" value="DUF1802"/>
    <property type="match status" value="1"/>
</dbReference>
<proteinExistence type="predicted"/>